<name>A0A126V1H5_9RHOB</name>
<evidence type="ECO:0000313" key="2">
    <source>
        <dbReference type="Proteomes" id="UP000070371"/>
    </source>
</evidence>
<proteinExistence type="predicted"/>
<gene>
    <name evidence="1" type="ORF">RC74_13615</name>
</gene>
<dbReference type="Proteomes" id="UP000070371">
    <property type="component" value="Chromosome"/>
</dbReference>
<reference evidence="1" key="1">
    <citation type="submission" date="2016-02" db="EMBL/GenBank/DDBJ databases">
        <title>Complete genome sequence of Halocynthiibacter arcticus PAMC 20958t from arctic marine sediment.</title>
        <authorList>
            <person name="Lee Y.M."/>
            <person name="Baek K."/>
            <person name="Lee H.K."/>
            <person name="Shin S.C."/>
        </authorList>
    </citation>
    <scope>NUCLEOTIDE SEQUENCE [LARGE SCALE GENOMIC DNA]</scope>
    <source>
        <strain evidence="1">PAMC 20958</strain>
    </source>
</reference>
<organism evidence="1 2">
    <name type="scientific">Falsihalocynthiibacter arcticus</name>
    <dbReference type="NCBI Taxonomy" id="1579316"/>
    <lineage>
        <taxon>Bacteria</taxon>
        <taxon>Pseudomonadati</taxon>
        <taxon>Pseudomonadota</taxon>
        <taxon>Alphaproteobacteria</taxon>
        <taxon>Rhodobacterales</taxon>
        <taxon>Roseobacteraceae</taxon>
        <taxon>Falsihalocynthiibacter</taxon>
    </lineage>
</organism>
<dbReference type="AlphaFoldDB" id="A0A126V1H5"/>
<evidence type="ECO:0000313" key="1">
    <source>
        <dbReference type="EMBL" id="AML52171.1"/>
    </source>
</evidence>
<keyword evidence="2" id="KW-1185">Reference proteome</keyword>
<dbReference type="KEGG" id="hat:RC74_13615"/>
<dbReference type="EMBL" id="CP014327">
    <property type="protein sequence ID" value="AML52171.1"/>
    <property type="molecule type" value="Genomic_DNA"/>
</dbReference>
<accession>A0A126V1H5</accession>
<protein>
    <submittedName>
        <fullName evidence="1">Uncharacterized protein</fullName>
    </submittedName>
</protein>
<dbReference type="STRING" id="1579316.RC74_13615"/>
<sequence>MRRGICSVGLCTATRHYALNHLASERNTVAKGAVIGWRPRAVNEMRFAPVVGIRYYFLPLSQCLVGSRAMLSNESTATSRASARRNETSAWMLAVSASRPSEGRNRITRLG</sequence>